<name>A0ABR3ISN6_9AGAR</name>
<feature type="region of interest" description="Disordered" evidence="1">
    <location>
        <begin position="7"/>
        <end position="27"/>
    </location>
</feature>
<sequence length="119" mass="12887">MPLQILVPSGYRHDDNGVPSRSRLPTSQLTPEAEAALALKDLPKKLVEVAKQPIVKGAGLGPGYLVGNIRSVVTARRAVYARIQGLPVPDDWEAVIKVDRLVKKTTFPLFLCPFCASAI</sequence>
<comment type="caution">
    <text evidence="2">The sequence shown here is derived from an EMBL/GenBank/DDBJ whole genome shotgun (WGS) entry which is preliminary data.</text>
</comment>
<dbReference type="EMBL" id="JASNQZ010000015">
    <property type="protein sequence ID" value="KAL0946245.1"/>
    <property type="molecule type" value="Genomic_DNA"/>
</dbReference>
<reference evidence="3" key="1">
    <citation type="submission" date="2024-06" db="EMBL/GenBank/DDBJ databases">
        <title>Multi-omics analyses provide insights into the biosynthesis of the anticancer antibiotic pleurotin in Hohenbuehelia grisea.</title>
        <authorList>
            <person name="Weaver J.A."/>
            <person name="Alberti F."/>
        </authorList>
    </citation>
    <scope>NUCLEOTIDE SEQUENCE [LARGE SCALE GENOMIC DNA]</scope>
    <source>
        <strain evidence="3">T-177</strain>
    </source>
</reference>
<accession>A0ABR3ISN6</accession>
<organism evidence="2 3">
    <name type="scientific">Hohenbuehelia grisea</name>
    <dbReference type="NCBI Taxonomy" id="104357"/>
    <lineage>
        <taxon>Eukaryota</taxon>
        <taxon>Fungi</taxon>
        <taxon>Dikarya</taxon>
        <taxon>Basidiomycota</taxon>
        <taxon>Agaricomycotina</taxon>
        <taxon>Agaricomycetes</taxon>
        <taxon>Agaricomycetidae</taxon>
        <taxon>Agaricales</taxon>
        <taxon>Pleurotineae</taxon>
        <taxon>Pleurotaceae</taxon>
        <taxon>Hohenbuehelia</taxon>
    </lineage>
</organism>
<proteinExistence type="predicted"/>
<gene>
    <name evidence="2" type="ORF">HGRIS_012502</name>
</gene>
<evidence type="ECO:0000256" key="1">
    <source>
        <dbReference type="SAM" id="MobiDB-lite"/>
    </source>
</evidence>
<protein>
    <submittedName>
        <fullName evidence="2">Uncharacterized protein</fullName>
    </submittedName>
</protein>
<evidence type="ECO:0000313" key="2">
    <source>
        <dbReference type="EMBL" id="KAL0946245.1"/>
    </source>
</evidence>
<dbReference type="Proteomes" id="UP001556367">
    <property type="component" value="Unassembled WGS sequence"/>
</dbReference>
<evidence type="ECO:0000313" key="3">
    <source>
        <dbReference type="Proteomes" id="UP001556367"/>
    </source>
</evidence>
<keyword evidence="3" id="KW-1185">Reference proteome</keyword>